<comment type="caution">
    <text evidence="3">The sequence shown here is derived from an EMBL/GenBank/DDBJ whole genome shotgun (WGS) entry which is preliminary data.</text>
</comment>
<dbReference type="AlphaFoldDB" id="A0A5J4YWH0"/>
<feature type="compositionally biased region" description="Basic and acidic residues" evidence="2">
    <location>
        <begin position="365"/>
        <end position="386"/>
    </location>
</feature>
<evidence type="ECO:0000313" key="3">
    <source>
        <dbReference type="EMBL" id="KAA8495300.1"/>
    </source>
</evidence>
<gene>
    <name evidence="3" type="ORF">FVE85_1455</name>
</gene>
<sequence>MPCDTFVALGSAVAGRRGVLFAKNSDRPEDEAQEIRWIPARQYASEDARLKCTYIEIPQLARTHACVLSAPVWMWGAEMGANEHGVVVGNEAVWTREPTGNQNDALLGMDLLRLALERGGTAAEALSVITELLEEYGQGGNCSNDESYFWTYHNSFIVADYREAFILETAGKQWVYKRVTDGVWNISNCLSLRSDFDGSSRGLLDYAKSRGLWDGIAPFDWLAAFSTAGAPEDDSRFCAGRDFLRKHQGALDIATMGQLLRQHAGGICMHGGFSSTGSQISFLPLRIQSGEGAEGEGLSARHFFTGTSHPCVSLFKPVAFLASGEPDKSDRELWDLSKHLSANVDLHAWRQSVEALHSAPSGRDPSAEPHTLFDRERSKMKELCSA</sequence>
<organism evidence="3 4">
    <name type="scientific">Porphyridium purpureum</name>
    <name type="common">Red alga</name>
    <name type="synonym">Porphyridium cruentum</name>
    <dbReference type="NCBI Taxonomy" id="35688"/>
    <lineage>
        <taxon>Eukaryota</taxon>
        <taxon>Rhodophyta</taxon>
        <taxon>Bangiophyceae</taxon>
        <taxon>Porphyridiales</taxon>
        <taxon>Porphyridiaceae</taxon>
        <taxon>Porphyridium</taxon>
    </lineage>
</organism>
<dbReference type="OMA" id="CYYDVSD"/>
<dbReference type="Proteomes" id="UP000324585">
    <property type="component" value="Unassembled WGS sequence"/>
</dbReference>
<dbReference type="Pfam" id="PF03577">
    <property type="entry name" value="Peptidase_C69"/>
    <property type="match status" value="1"/>
</dbReference>
<dbReference type="EMBL" id="VRMN01000003">
    <property type="protein sequence ID" value="KAA8495300.1"/>
    <property type="molecule type" value="Genomic_DNA"/>
</dbReference>
<evidence type="ECO:0000313" key="4">
    <source>
        <dbReference type="Proteomes" id="UP000324585"/>
    </source>
</evidence>
<dbReference type="PANTHER" id="PTHR12994:SF17">
    <property type="entry name" value="LD30995P"/>
    <property type="match status" value="1"/>
</dbReference>
<dbReference type="GO" id="GO:0070004">
    <property type="term" value="F:cysteine-type exopeptidase activity"/>
    <property type="evidence" value="ECO:0007669"/>
    <property type="project" value="InterPro"/>
</dbReference>
<dbReference type="OrthoDB" id="5175656at2759"/>
<accession>A0A5J4YWH0</accession>
<dbReference type="GO" id="GO:0016805">
    <property type="term" value="F:dipeptidase activity"/>
    <property type="evidence" value="ECO:0007669"/>
    <property type="project" value="InterPro"/>
</dbReference>
<proteinExistence type="inferred from homology"/>
<reference evidence="4" key="1">
    <citation type="journal article" date="2019" name="Nat. Commun.">
        <title>Expansion of phycobilisome linker gene families in mesophilic red algae.</title>
        <authorList>
            <person name="Lee J."/>
            <person name="Kim D."/>
            <person name="Bhattacharya D."/>
            <person name="Yoon H.S."/>
        </authorList>
    </citation>
    <scope>NUCLEOTIDE SEQUENCE [LARGE SCALE GENOMIC DNA]</scope>
    <source>
        <strain evidence="4">CCMP 1328</strain>
    </source>
</reference>
<dbReference type="GO" id="GO:0006508">
    <property type="term" value="P:proteolysis"/>
    <property type="evidence" value="ECO:0007669"/>
    <property type="project" value="InterPro"/>
</dbReference>
<feature type="region of interest" description="Disordered" evidence="2">
    <location>
        <begin position="356"/>
        <end position="386"/>
    </location>
</feature>
<protein>
    <submittedName>
        <fullName evidence="3">Secernin-3</fullName>
    </submittedName>
</protein>
<dbReference type="Gene3D" id="3.60.60.10">
    <property type="entry name" value="Penicillin V Acylase, Chain A"/>
    <property type="match status" value="1"/>
</dbReference>
<name>A0A5J4YWH0_PORPP</name>
<evidence type="ECO:0000256" key="2">
    <source>
        <dbReference type="SAM" id="MobiDB-lite"/>
    </source>
</evidence>
<dbReference type="PANTHER" id="PTHR12994">
    <property type="entry name" value="SECERNIN"/>
    <property type="match status" value="1"/>
</dbReference>
<comment type="similarity">
    <text evidence="1">Belongs to the peptidase C69 family. Secernin subfamily.</text>
</comment>
<keyword evidence="4" id="KW-1185">Reference proteome</keyword>
<evidence type="ECO:0000256" key="1">
    <source>
        <dbReference type="ARBA" id="ARBA00005705"/>
    </source>
</evidence>
<dbReference type="InterPro" id="IPR005322">
    <property type="entry name" value="Peptidase_C69"/>
</dbReference>